<dbReference type="PANTHER" id="PTHR42953">
    <property type="entry name" value="HIGH-AFFINITY ZINC UPTAKE SYSTEM PROTEIN ZNUA-RELATED"/>
    <property type="match status" value="1"/>
</dbReference>
<dbReference type="GO" id="GO:0046872">
    <property type="term" value="F:metal ion binding"/>
    <property type="evidence" value="ECO:0007669"/>
    <property type="project" value="InterPro"/>
</dbReference>
<protein>
    <submittedName>
        <fullName evidence="6">Uncharacterized periplasmic iron-binding protein HI_0362</fullName>
    </submittedName>
</protein>
<feature type="compositionally biased region" description="Acidic residues" evidence="5">
    <location>
        <begin position="134"/>
        <end position="145"/>
    </location>
</feature>
<dbReference type="RefSeq" id="WP_022035787.1">
    <property type="nucleotide sequence ID" value="NZ_CP173382.1"/>
</dbReference>
<evidence type="ECO:0000313" key="6">
    <source>
        <dbReference type="EMBL" id="CUN09644.1"/>
    </source>
</evidence>
<keyword evidence="2" id="KW-0813">Transport</keyword>
<name>A0A173U480_EUBRA</name>
<dbReference type="GeneID" id="97389862"/>
<dbReference type="InterPro" id="IPR050492">
    <property type="entry name" value="Bact_metal-bind_prot9"/>
</dbReference>
<evidence type="ECO:0000256" key="2">
    <source>
        <dbReference type="ARBA" id="ARBA00022448"/>
    </source>
</evidence>
<feature type="coiled-coil region" evidence="4">
    <location>
        <begin position="213"/>
        <end position="240"/>
    </location>
</feature>
<evidence type="ECO:0000256" key="5">
    <source>
        <dbReference type="SAM" id="MobiDB-lite"/>
    </source>
</evidence>
<dbReference type="OrthoDB" id="9810636at2"/>
<evidence type="ECO:0000313" key="7">
    <source>
        <dbReference type="Proteomes" id="UP000095492"/>
    </source>
</evidence>
<dbReference type="EMBL" id="CYYA01000012">
    <property type="protein sequence ID" value="CUN09644.1"/>
    <property type="molecule type" value="Genomic_DNA"/>
</dbReference>
<dbReference type="SUPFAM" id="SSF53807">
    <property type="entry name" value="Helical backbone' metal receptor"/>
    <property type="match status" value="1"/>
</dbReference>
<evidence type="ECO:0000256" key="3">
    <source>
        <dbReference type="ARBA" id="ARBA00022729"/>
    </source>
</evidence>
<organism evidence="6 7">
    <name type="scientific">Eubacterium ramulus</name>
    <dbReference type="NCBI Taxonomy" id="39490"/>
    <lineage>
        <taxon>Bacteria</taxon>
        <taxon>Bacillati</taxon>
        <taxon>Bacillota</taxon>
        <taxon>Clostridia</taxon>
        <taxon>Eubacteriales</taxon>
        <taxon>Eubacteriaceae</taxon>
        <taxon>Eubacterium</taxon>
    </lineage>
</organism>
<proteinExistence type="inferred from homology"/>
<reference evidence="6 7" key="1">
    <citation type="submission" date="2015-09" db="EMBL/GenBank/DDBJ databases">
        <authorList>
            <consortium name="Pathogen Informatics"/>
        </authorList>
    </citation>
    <scope>NUCLEOTIDE SEQUENCE [LARGE SCALE GENOMIC DNA]</scope>
    <source>
        <strain evidence="6 7">2789STDY5608891</strain>
    </source>
</reference>
<feature type="compositionally biased region" description="Basic and acidic residues" evidence="5">
    <location>
        <begin position="146"/>
        <end position="162"/>
    </location>
</feature>
<sequence>MKNKYVFTAVLLAVILFVGNMLTMAYVRTEQSREQLKEGNLLVVTSFYPMYVAAENVIGDVEGVTLENLSEPQTGCLHDYQLTAADMKLLSKADVFIVNGGGIESFLSDVAESYPNLKIIQACDGIELLQAAEGTEDVDSDEAESEEHLHETETADTKAESDVHDEEADHADHDHSEHSHGDENAHAWMNLADYQIQVQNICEGLSEADSVHAEQYAKHAQTYQGKVRELQQEAAELSSQIAAQPVVVFHEAYEYIVQEYGLTLAGEMNLDEERQVSAGEVADILHAIEENHVSVVLAEKLYGTDMGEMVAKQSGVKVIYLDTLTRGDYSADSYLEGMKNNIEQLKEAFQ</sequence>
<feature type="compositionally biased region" description="Basic and acidic residues" evidence="5">
    <location>
        <begin position="170"/>
        <end position="182"/>
    </location>
</feature>
<dbReference type="AlphaFoldDB" id="A0A173U480"/>
<dbReference type="Pfam" id="PF01297">
    <property type="entry name" value="ZnuA"/>
    <property type="match status" value="1"/>
</dbReference>
<dbReference type="GO" id="GO:0030001">
    <property type="term" value="P:metal ion transport"/>
    <property type="evidence" value="ECO:0007669"/>
    <property type="project" value="InterPro"/>
</dbReference>
<dbReference type="InterPro" id="IPR006127">
    <property type="entry name" value="ZnuA-like"/>
</dbReference>
<dbReference type="Proteomes" id="UP000095492">
    <property type="component" value="Unassembled WGS sequence"/>
</dbReference>
<gene>
    <name evidence="6" type="ORF">ERS852448_01842</name>
</gene>
<keyword evidence="4" id="KW-0175">Coiled coil</keyword>
<evidence type="ECO:0000256" key="1">
    <source>
        <dbReference type="ARBA" id="ARBA00011028"/>
    </source>
</evidence>
<keyword evidence="3" id="KW-0732">Signal</keyword>
<evidence type="ECO:0000256" key="4">
    <source>
        <dbReference type="SAM" id="Coils"/>
    </source>
</evidence>
<comment type="similarity">
    <text evidence="1">Belongs to the bacterial solute-binding protein 9 family.</text>
</comment>
<feature type="region of interest" description="Disordered" evidence="5">
    <location>
        <begin position="134"/>
        <end position="182"/>
    </location>
</feature>
<dbReference type="STRING" id="39490.ERS852448_01842"/>
<accession>A0A173U480</accession>
<dbReference type="Gene3D" id="3.40.50.1980">
    <property type="entry name" value="Nitrogenase molybdenum iron protein domain"/>
    <property type="match status" value="2"/>
</dbReference>
<dbReference type="PANTHER" id="PTHR42953:SF3">
    <property type="entry name" value="HIGH-AFFINITY ZINC UPTAKE SYSTEM PROTEIN ZNUA"/>
    <property type="match status" value="1"/>
</dbReference>